<protein>
    <submittedName>
        <fullName evidence="1">Uncharacterized protein</fullName>
    </submittedName>
</protein>
<evidence type="ECO:0000313" key="1">
    <source>
        <dbReference type="EMBL" id="RYU14795.1"/>
    </source>
</evidence>
<dbReference type="InterPro" id="IPR032584">
    <property type="entry name" value="DUF4913"/>
</dbReference>
<evidence type="ECO:0000313" key="2">
    <source>
        <dbReference type="Proteomes" id="UP000291189"/>
    </source>
</evidence>
<dbReference type="RefSeq" id="WP_129985218.1">
    <property type="nucleotide sequence ID" value="NZ_SDPU01000009.1"/>
</dbReference>
<dbReference type="Pfam" id="PF16259">
    <property type="entry name" value="DUF4913"/>
    <property type="match status" value="1"/>
</dbReference>
<dbReference type="Proteomes" id="UP000291189">
    <property type="component" value="Unassembled WGS sequence"/>
</dbReference>
<dbReference type="AlphaFoldDB" id="A0A4Q5JAL7"/>
<gene>
    <name evidence="1" type="ORF">ETU37_02060</name>
</gene>
<comment type="caution">
    <text evidence="1">The sequence shown here is derived from an EMBL/GenBank/DDBJ whole genome shotgun (WGS) entry which is preliminary data.</text>
</comment>
<accession>A0A4Q5JAL7</accession>
<dbReference type="OrthoDB" id="3535759at2"/>
<proteinExistence type="predicted"/>
<keyword evidence="2" id="KW-1185">Reference proteome</keyword>
<reference evidence="1 2" key="1">
    <citation type="submission" date="2019-01" db="EMBL/GenBank/DDBJ databases">
        <title>Nocardioides guangzhouensis sp. nov., an actinobacterium isolated from soil.</title>
        <authorList>
            <person name="Fu Y."/>
            <person name="Cai Y."/>
            <person name="Lin Z."/>
            <person name="Chen P."/>
        </authorList>
    </citation>
    <scope>NUCLEOTIDE SEQUENCE [LARGE SCALE GENOMIC DNA]</scope>
    <source>
        <strain evidence="1 2">NBRC 105384</strain>
    </source>
</reference>
<dbReference type="EMBL" id="SDPU01000009">
    <property type="protein sequence ID" value="RYU14795.1"/>
    <property type="molecule type" value="Genomic_DNA"/>
</dbReference>
<sequence>MIEIVNRATGQLLDADSIPGLAEIAALHDEQILELRDLIEGDSAGGSAPRGPGSRPVVWAQLSARESAQTWEALAAWVGWLRGRYPLAQKVPPCWWRHPELVEELTALWLSWREAYVEKGAPLSAGADWHGRWLPEAVRRIRAGGWNIGCEGEHRPVVENLYDGRSVDDRPAFQAAITGTTQTHGGDNMPTDDLARALAEGRAKRLGELPGTPVELDGAFWVETESGWTQVEDDETVIFLRDAQQRLKLATGDRRDEDGR</sequence>
<organism evidence="1 2">
    <name type="scientific">Nocardioides iriomotensis</name>
    <dbReference type="NCBI Taxonomy" id="715784"/>
    <lineage>
        <taxon>Bacteria</taxon>
        <taxon>Bacillati</taxon>
        <taxon>Actinomycetota</taxon>
        <taxon>Actinomycetes</taxon>
        <taxon>Propionibacteriales</taxon>
        <taxon>Nocardioidaceae</taxon>
        <taxon>Nocardioides</taxon>
    </lineage>
</organism>
<name>A0A4Q5JAL7_9ACTN</name>